<dbReference type="AlphaFoldDB" id="A0A5R8N934"/>
<organism evidence="2 3">
    <name type="scientific">Nocardia cyriacigeorgica</name>
    <dbReference type="NCBI Taxonomy" id="135487"/>
    <lineage>
        <taxon>Bacteria</taxon>
        <taxon>Bacillati</taxon>
        <taxon>Actinomycetota</taxon>
        <taxon>Actinomycetes</taxon>
        <taxon>Mycobacteriales</taxon>
        <taxon>Nocardiaceae</taxon>
        <taxon>Nocardia</taxon>
    </lineage>
</organism>
<feature type="transmembrane region" description="Helical" evidence="1">
    <location>
        <begin position="20"/>
        <end position="41"/>
    </location>
</feature>
<feature type="transmembrane region" description="Helical" evidence="1">
    <location>
        <begin position="92"/>
        <end position="114"/>
    </location>
</feature>
<keyword evidence="1" id="KW-1133">Transmembrane helix</keyword>
<gene>
    <name evidence="2" type="ORF">FEK34_29580</name>
</gene>
<evidence type="ECO:0000313" key="3">
    <source>
        <dbReference type="Proteomes" id="UP000306378"/>
    </source>
</evidence>
<reference evidence="2 3" key="1">
    <citation type="submission" date="2019-05" db="EMBL/GenBank/DDBJ databases">
        <title>Genomes sequences of two Nocardia cyriacigeorgica environmental isolates, type strains Nocardia asteroides ATCC 19247 and Nocardia cyriacigeorgica DSM 44484.</title>
        <authorList>
            <person name="Vautrin F."/>
            <person name="Bergeron E."/>
            <person name="Dubost A."/>
            <person name="Abrouk D."/>
            <person name="Rodriguez Nava V."/>
            <person name="Pujic P."/>
        </authorList>
    </citation>
    <scope>NUCLEOTIDE SEQUENCE [LARGE SCALE GENOMIC DNA]</scope>
    <source>
        <strain evidence="2 3">EML 446</strain>
    </source>
</reference>
<accession>A0A5R8N934</accession>
<sequence length="189" mass="20465">MAYAPVSAGTWSRSAVGASLLSIAGAMVWLVWLATAVIEVFRYSIRTLFPWESLAIWEAALYTVVNLTSILLVPLLAVGGILLLYRSNIGRVLVILASALVLLGYWAVVVAHAIGGRSISDWTFSRWLFGHSPLDNAFDSGLVLPWPICLALSAFPVMTLILCALPSTRSWCARSEWGSAQSGITHHPL</sequence>
<feature type="transmembrane region" description="Helical" evidence="1">
    <location>
        <begin position="61"/>
        <end position="85"/>
    </location>
</feature>
<name>A0A5R8N934_9NOCA</name>
<dbReference type="EMBL" id="VBUT01000019">
    <property type="protein sequence ID" value="TLF72215.1"/>
    <property type="molecule type" value="Genomic_DNA"/>
</dbReference>
<dbReference type="RefSeq" id="WP_138453262.1">
    <property type="nucleotide sequence ID" value="NZ_JADLQD010000007.1"/>
</dbReference>
<proteinExistence type="predicted"/>
<keyword evidence="1" id="KW-0812">Transmembrane</keyword>
<keyword evidence="1" id="KW-0472">Membrane</keyword>
<comment type="caution">
    <text evidence="2">The sequence shown here is derived from an EMBL/GenBank/DDBJ whole genome shotgun (WGS) entry which is preliminary data.</text>
</comment>
<feature type="transmembrane region" description="Helical" evidence="1">
    <location>
        <begin position="144"/>
        <end position="165"/>
    </location>
</feature>
<dbReference type="Proteomes" id="UP000306378">
    <property type="component" value="Unassembled WGS sequence"/>
</dbReference>
<evidence type="ECO:0000313" key="2">
    <source>
        <dbReference type="EMBL" id="TLF72215.1"/>
    </source>
</evidence>
<evidence type="ECO:0000256" key="1">
    <source>
        <dbReference type="SAM" id="Phobius"/>
    </source>
</evidence>
<protein>
    <submittedName>
        <fullName evidence="2">Uncharacterized protein</fullName>
    </submittedName>
</protein>